<proteinExistence type="predicted"/>
<dbReference type="AlphaFoldDB" id="A0A484ZXC0"/>
<dbReference type="Proteomes" id="UP000373449">
    <property type="component" value="Unassembled WGS sequence"/>
</dbReference>
<name>A0A484ZXC0_9GAMM</name>
<organism evidence="1 2">
    <name type="scientific">Budvicia aquatica</name>
    <dbReference type="NCBI Taxonomy" id="82979"/>
    <lineage>
        <taxon>Bacteria</taxon>
        <taxon>Pseudomonadati</taxon>
        <taxon>Pseudomonadota</taxon>
        <taxon>Gammaproteobacteria</taxon>
        <taxon>Enterobacterales</taxon>
        <taxon>Budviciaceae</taxon>
        <taxon>Budvicia</taxon>
    </lineage>
</organism>
<sequence>MVNQLPELEYNIAIKLTKYTVEINNMVDWVYFVKLNLNYG</sequence>
<dbReference type="EMBL" id="CAADJA010000002">
    <property type="protein sequence ID" value="VFS53005.1"/>
    <property type="molecule type" value="Genomic_DNA"/>
</dbReference>
<evidence type="ECO:0000313" key="2">
    <source>
        <dbReference type="Proteomes" id="UP000373449"/>
    </source>
</evidence>
<protein>
    <submittedName>
        <fullName evidence="1">Uncharacterized protein</fullName>
    </submittedName>
</protein>
<reference evidence="1 2" key="1">
    <citation type="submission" date="2019-03" db="EMBL/GenBank/DDBJ databases">
        <authorList>
            <consortium name="Pathogen Informatics"/>
        </authorList>
    </citation>
    <scope>NUCLEOTIDE SEQUENCE [LARGE SCALE GENOMIC DNA]</scope>
    <source>
        <strain evidence="1 2">NCTC12282</strain>
    </source>
</reference>
<accession>A0A484ZXC0</accession>
<evidence type="ECO:0000313" key="1">
    <source>
        <dbReference type="EMBL" id="VFS53005.1"/>
    </source>
</evidence>
<gene>
    <name evidence="1" type="ORF">NCTC12282_06214</name>
</gene>